<dbReference type="InterPro" id="IPR036514">
    <property type="entry name" value="SGNH_hydro_sf"/>
</dbReference>
<proteinExistence type="predicted"/>
<dbReference type="GO" id="GO:0016747">
    <property type="term" value="F:acyltransferase activity, transferring groups other than amino-acyl groups"/>
    <property type="evidence" value="ECO:0007669"/>
    <property type="project" value="InterPro"/>
</dbReference>
<feature type="transmembrane region" description="Helical" evidence="8">
    <location>
        <begin position="310"/>
        <end position="328"/>
    </location>
</feature>
<gene>
    <name evidence="10" type="ORF">UFOPK2334_00438</name>
    <name evidence="11" type="ORF">UFOPK2870_00309</name>
    <name evidence="12" type="ORF">UFOPK4293_01307</name>
</gene>
<dbReference type="EMBL" id="CAEZXA010000023">
    <property type="protein sequence ID" value="CAB4669429.1"/>
    <property type="molecule type" value="Genomic_DNA"/>
</dbReference>
<feature type="domain" description="Acyltransferase 3" evidence="9">
    <location>
        <begin position="29"/>
        <end position="391"/>
    </location>
</feature>
<dbReference type="SUPFAM" id="SSF52266">
    <property type="entry name" value="SGNH hydrolase"/>
    <property type="match status" value="1"/>
</dbReference>
<keyword evidence="6 8" id="KW-0472">Membrane</keyword>
<evidence type="ECO:0000313" key="12">
    <source>
        <dbReference type="EMBL" id="CAB5054841.1"/>
    </source>
</evidence>
<evidence type="ECO:0000256" key="1">
    <source>
        <dbReference type="ARBA" id="ARBA00004651"/>
    </source>
</evidence>
<dbReference type="EMBL" id="CAEZZL010000012">
    <property type="protein sequence ID" value="CAB4755658.1"/>
    <property type="molecule type" value="Genomic_DNA"/>
</dbReference>
<dbReference type="Pfam" id="PF01757">
    <property type="entry name" value="Acyl_transf_3"/>
    <property type="match status" value="1"/>
</dbReference>
<feature type="transmembrane region" description="Helical" evidence="8">
    <location>
        <begin position="96"/>
        <end position="115"/>
    </location>
</feature>
<feature type="transmembrane region" description="Helical" evidence="8">
    <location>
        <begin position="271"/>
        <end position="290"/>
    </location>
</feature>
<evidence type="ECO:0000256" key="4">
    <source>
        <dbReference type="ARBA" id="ARBA00022692"/>
    </source>
</evidence>
<dbReference type="GO" id="GO:0009103">
    <property type="term" value="P:lipopolysaccharide biosynthetic process"/>
    <property type="evidence" value="ECO:0007669"/>
    <property type="project" value="TreeGrafter"/>
</dbReference>
<feature type="transmembrane region" description="Helical" evidence="8">
    <location>
        <begin position="189"/>
        <end position="209"/>
    </location>
</feature>
<comment type="subcellular location">
    <subcellularLocation>
        <location evidence="1">Cell membrane</location>
        <topology evidence="1">Multi-pass membrane protein</topology>
    </subcellularLocation>
</comment>
<dbReference type="Gene3D" id="3.40.50.1110">
    <property type="entry name" value="SGNH hydrolase"/>
    <property type="match status" value="1"/>
</dbReference>
<evidence type="ECO:0000259" key="9">
    <source>
        <dbReference type="Pfam" id="PF01757"/>
    </source>
</evidence>
<name>A0A6J6M844_9ZZZZ</name>
<keyword evidence="7" id="KW-0012">Acyltransferase</keyword>
<dbReference type="PANTHER" id="PTHR23028">
    <property type="entry name" value="ACETYLTRANSFERASE"/>
    <property type="match status" value="1"/>
</dbReference>
<dbReference type="GO" id="GO:0005886">
    <property type="term" value="C:plasma membrane"/>
    <property type="evidence" value="ECO:0007669"/>
    <property type="project" value="UniProtKB-SubCell"/>
</dbReference>
<evidence type="ECO:0000313" key="10">
    <source>
        <dbReference type="EMBL" id="CAB4669429.1"/>
    </source>
</evidence>
<evidence type="ECO:0000256" key="7">
    <source>
        <dbReference type="ARBA" id="ARBA00023315"/>
    </source>
</evidence>
<sequence length="645" mass="70773">MSTQNDHHNEHSGTPAWGTRRGPVVPYVPALDGLRALAVLAVVVYHANHQWLGGGFLGVEVFFVISGYLITLLLIAERERSGTVSLGNFWLRRARRLLPALFTLLLGTTVYCALFDRDRLGMLRGDVVSGFLYVSNWFQIWSGSSYTSAFSFAPLRHLWSLAVEEQYYIVWPLIMFVLLRRIRPKTLPILGLVFTSVAVAIAIATAMIYQTGPIDTFANTPQQFMTLFGHRVGRIDFLYLGTITRASGLLLGAALATMWRPWALRRGRAGSNANGLDIAGVVALVALGAMCWKFRELVEVADVGVSGYDLLYRGGFIAVGIATVVSIATVTHPRSRLGKYVIGTPLLVWIGKRSYGLYLYHWTVFQAYRKAAGNSLNLREFVALMAITAVLTEVSYRWIETPIRNGKALAFYREWRVRNGTLRGPLGAALGVLAVVPVFSVVSMVGARVIPDDITAGLDANEEAVTSITTTTVAIGATTVPVMATTTPTPRGKMKVFAVGDSVMLGSAKKLTSYGITVDASKNRQVLGALQIFNYYKSVNELGNVVVIHLGTNGITKASTFERILRPLKDVERVIVLTMRVPRHASEKINNKIINNLPATHPNVTILDWYTLSKPHPEWFNSDGIHPNALGQDNYVALIVKAAGL</sequence>
<protein>
    <submittedName>
        <fullName evidence="10">Unannotated protein</fullName>
    </submittedName>
</protein>
<feature type="transmembrane region" description="Helical" evidence="8">
    <location>
        <begin position="57"/>
        <end position="76"/>
    </location>
</feature>
<evidence type="ECO:0000313" key="11">
    <source>
        <dbReference type="EMBL" id="CAB4755658.1"/>
    </source>
</evidence>
<feature type="transmembrane region" description="Helical" evidence="8">
    <location>
        <begin position="420"/>
        <end position="442"/>
    </location>
</feature>
<keyword evidence="4 8" id="KW-0812">Transmembrane</keyword>
<keyword evidence="2" id="KW-1003">Cell membrane</keyword>
<evidence type="ECO:0000256" key="8">
    <source>
        <dbReference type="SAM" id="Phobius"/>
    </source>
</evidence>
<dbReference type="EMBL" id="CAFBQH010000090">
    <property type="protein sequence ID" value="CAB5054841.1"/>
    <property type="molecule type" value="Genomic_DNA"/>
</dbReference>
<dbReference type="PANTHER" id="PTHR23028:SF53">
    <property type="entry name" value="ACYL_TRANSF_3 DOMAIN-CONTAINING PROTEIN"/>
    <property type="match status" value="1"/>
</dbReference>
<organism evidence="10">
    <name type="scientific">freshwater metagenome</name>
    <dbReference type="NCBI Taxonomy" id="449393"/>
    <lineage>
        <taxon>unclassified sequences</taxon>
        <taxon>metagenomes</taxon>
        <taxon>ecological metagenomes</taxon>
    </lineage>
</organism>
<dbReference type="InterPro" id="IPR050879">
    <property type="entry name" value="Acyltransferase_3"/>
</dbReference>
<keyword evidence="3" id="KW-0808">Transferase</keyword>
<evidence type="ECO:0000256" key="5">
    <source>
        <dbReference type="ARBA" id="ARBA00022989"/>
    </source>
</evidence>
<evidence type="ECO:0000256" key="6">
    <source>
        <dbReference type="ARBA" id="ARBA00023136"/>
    </source>
</evidence>
<accession>A0A6J6M844</accession>
<keyword evidence="5 8" id="KW-1133">Transmembrane helix</keyword>
<feature type="transmembrane region" description="Helical" evidence="8">
    <location>
        <begin position="166"/>
        <end position="182"/>
    </location>
</feature>
<feature type="transmembrane region" description="Helical" evidence="8">
    <location>
        <begin position="237"/>
        <end position="259"/>
    </location>
</feature>
<reference evidence="10" key="1">
    <citation type="submission" date="2020-05" db="EMBL/GenBank/DDBJ databases">
        <authorList>
            <person name="Chiriac C."/>
            <person name="Salcher M."/>
            <person name="Ghai R."/>
            <person name="Kavagutti S V."/>
        </authorList>
    </citation>
    <scope>NUCLEOTIDE SEQUENCE</scope>
</reference>
<evidence type="ECO:0000256" key="3">
    <source>
        <dbReference type="ARBA" id="ARBA00022679"/>
    </source>
</evidence>
<dbReference type="AlphaFoldDB" id="A0A6J6M844"/>
<evidence type="ECO:0000256" key="2">
    <source>
        <dbReference type="ARBA" id="ARBA00022475"/>
    </source>
</evidence>
<dbReference type="InterPro" id="IPR002656">
    <property type="entry name" value="Acyl_transf_3_dom"/>
</dbReference>